<keyword evidence="1 3" id="KW-0560">Oxidoreductase</keyword>
<dbReference type="EMBL" id="BAABGJ010000079">
    <property type="protein sequence ID" value="GAA4354003.1"/>
    <property type="molecule type" value="Genomic_DNA"/>
</dbReference>
<comment type="similarity">
    <text evidence="3">Belongs to the aldehyde dehydrogenase family.</text>
</comment>
<evidence type="ECO:0000313" key="5">
    <source>
        <dbReference type="EMBL" id="GAA4354003.1"/>
    </source>
</evidence>
<evidence type="ECO:0000256" key="1">
    <source>
        <dbReference type="ARBA" id="ARBA00023002"/>
    </source>
</evidence>
<keyword evidence="6" id="KW-1185">Reference proteome</keyword>
<dbReference type="InterPro" id="IPR016163">
    <property type="entry name" value="Ald_DH_C"/>
</dbReference>
<protein>
    <submittedName>
        <fullName evidence="5">Aldehyde dehydrogenase</fullName>
    </submittedName>
</protein>
<evidence type="ECO:0000256" key="2">
    <source>
        <dbReference type="PROSITE-ProRule" id="PRU10007"/>
    </source>
</evidence>
<evidence type="ECO:0000259" key="4">
    <source>
        <dbReference type="Pfam" id="PF00171"/>
    </source>
</evidence>
<dbReference type="Gene3D" id="3.40.309.10">
    <property type="entry name" value="Aldehyde Dehydrogenase, Chain A, domain 2"/>
    <property type="match status" value="1"/>
</dbReference>
<sequence length="495" mass="52907">MKSYQHWINGTHADPASGEWLETVDPYTGQAWARIPKGNRQDVDRAVAAAHAAMTTGPWSTMSASERGAVLRRIGDLMAEPRHARLLAETESRDNGKILAEMQGQLAYLPGHWHYFAGLADKVQGAVLPVDKPDMLAMTYREPVGVVAALTAWNSPLGFFTIKCAPALAAGCAVVLKPSEFASASSLEFAALTKEAGLPDGVINVVTGLGHEVGSPLVEHPDVAKITFTGSDVTGARVYEAAARSMKRVSMELGGKSPNIVFEDADLDMACIGAVSGIFAASGQMCTAGSRLLVHNSIKQAFTERLLDMARGLKLGDPMRPDTEIGPIATRPQYEKVLQYIQRARDDGARCILGGRPATGDALGCGQFVEPTIFTDVTNGMRIAQEEVFGPVLSIIGFDDEEEAVRIGNDVVYGLAAGVWTRDTGRAIRMSKALRAGMVWVNTYRAYSFMVPVGGMKQSGLGREGGIEAIDEYLETKSVMISTASGGPANAFVQR</sequence>
<dbReference type="CDD" id="cd07114">
    <property type="entry name" value="ALDH_DhaS"/>
    <property type="match status" value="1"/>
</dbReference>
<dbReference type="InterPro" id="IPR016162">
    <property type="entry name" value="Ald_DH_N"/>
</dbReference>
<organism evidence="5 6">
    <name type="scientific">Variovorax defluvii</name>
    <dbReference type="NCBI Taxonomy" id="913761"/>
    <lineage>
        <taxon>Bacteria</taxon>
        <taxon>Pseudomonadati</taxon>
        <taxon>Pseudomonadota</taxon>
        <taxon>Betaproteobacteria</taxon>
        <taxon>Burkholderiales</taxon>
        <taxon>Comamonadaceae</taxon>
        <taxon>Variovorax</taxon>
    </lineage>
</organism>
<feature type="active site" evidence="2">
    <location>
        <position position="252"/>
    </location>
</feature>
<dbReference type="PROSITE" id="PS00687">
    <property type="entry name" value="ALDEHYDE_DEHYDR_GLU"/>
    <property type="match status" value="1"/>
</dbReference>
<evidence type="ECO:0000256" key="3">
    <source>
        <dbReference type="RuleBase" id="RU003345"/>
    </source>
</evidence>
<gene>
    <name evidence="5" type="ORF">GCM10023165_44800</name>
</gene>
<dbReference type="SUPFAM" id="SSF53720">
    <property type="entry name" value="ALDH-like"/>
    <property type="match status" value="1"/>
</dbReference>
<feature type="domain" description="Aldehyde dehydrogenase" evidence="4">
    <location>
        <begin position="16"/>
        <end position="479"/>
    </location>
</feature>
<dbReference type="PANTHER" id="PTHR11699">
    <property type="entry name" value="ALDEHYDE DEHYDROGENASE-RELATED"/>
    <property type="match status" value="1"/>
</dbReference>
<dbReference type="InterPro" id="IPR015590">
    <property type="entry name" value="Aldehyde_DH_dom"/>
</dbReference>
<dbReference type="InterPro" id="IPR016160">
    <property type="entry name" value="Ald_DH_CS_CYS"/>
</dbReference>
<evidence type="ECO:0000313" key="6">
    <source>
        <dbReference type="Proteomes" id="UP001500975"/>
    </source>
</evidence>
<dbReference type="InterPro" id="IPR029510">
    <property type="entry name" value="Ald_DH_CS_GLU"/>
</dbReference>
<dbReference type="PROSITE" id="PS00070">
    <property type="entry name" value="ALDEHYDE_DEHYDR_CYS"/>
    <property type="match status" value="1"/>
</dbReference>
<accession>A0ABP8I9J0</accession>
<dbReference type="Pfam" id="PF00171">
    <property type="entry name" value="Aldedh"/>
    <property type="match status" value="1"/>
</dbReference>
<dbReference type="Proteomes" id="UP001500975">
    <property type="component" value="Unassembled WGS sequence"/>
</dbReference>
<reference evidence="6" key="1">
    <citation type="journal article" date="2019" name="Int. J. Syst. Evol. Microbiol.">
        <title>The Global Catalogue of Microorganisms (GCM) 10K type strain sequencing project: providing services to taxonomists for standard genome sequencing and annotation.</title>
        <authorList>
            <consortium name="The Broad Institute Genomics Platform"/>
            <consortium name="The Broad Institute Genome Sequencing Center for Infectious Disease"/>
            <person name="Wu L."/>
            <person name="Ma J."/>
        </authorList>
    </citation>
    <scope>NUCLEOTIDE SEQUENCE [LARGE SCALE GENOMIC DNA]</scope>
    <source>
        <strain evidence="6">JCM 17804</strain>
    </source>
</reference>
<dbReference type="InterPro" id="IPR016161">
    <property type="entry name" value="Ald_DH/histidinol_DH"/>
</dbReference>
<name>A0ABP8I9J0_9BURK</name>
<dbReference type="Gene3D" id="3.40.605.10">
    <property type="entry name" value="Aldehyde Dehydrogenase, Chain A, domain 1"/>
    <property type="match status" value="1"/>
</dbReference>
<proteinExistence type="inferred from homology"/>
<comment type="caution">
    <text evidence="5">The sequence shown here is derived from an EMBL/GenBank/DDBJ whole genome shotgun (WGS) entry which is preliminary data.</text>
</comment>
<dbReference type="RefSeq" id="WP_345540746.1">
    <property type="nucleotide sequence ID" value="NZ_BAABGJ010000079.1"/>
</dbReference>